<evidence type="ECO:0000256" key="1">
    <source>
        <dbReference type="SAM" id="Phobius"/>
    </source>
</evidence>
<dbReference type="Proteomes" id="UP000027456">
    <property type="component" value="Unassembled WGS sequence"/>
</dbReference>
<comment type="caution">
    <text evidence="2">The sequence shown here is derived from an EMBL/GenBank/DDBJ whole genome shotgun (WGS) entry which is preliminary data.</text>
</comment>
<dbReference type="HOGENOM" id="CLU_1147849_0_0_1"/>
<evidence type="ECO:0000313" key="3">
    <source>
        <dbReference type="Proteomes" id="UP000027456"/>
    </source>
</evidence>
<reference evidence="2 3" key="1">
    <citation type="submission" date="2013-12" db="EMBL/GenBank/DDBJ databases">
        <authorList>
            <person name="Cubeta M."/>
            <person name="Pakala S."/>
            <person name="Fedorova N."/>
            <person name="Thomas E."/>
            <person name="Dean R."/>
            <person name="Jabaji S."/>
            <person name="Neate S."/>
            <person name="Toda T."/>
            <person name="Tavantzis S."/>
            <person name="Vilgalys R."/>
            <person name="Bharathan N."/>
            <person name="Pakala S."/>
            <person name="Losada L.S."/>
            <person name="Zafar N."/>
            <person name="Nierman W."/>
        </authorList>
    </citation>
    <scope>NUCLEOTIDE SEQUENCE [LARGE SCALE GENOMIC DNA]</scope>
    <source>
        <strain evidence="2 3">123E</strain>
    </source>
</reference>
<sequence length="207" mass="21485">MPSTETIYDTSRVLGTITAGIFTGLAASAPLYTLPSLLNHTAYDRARPASNLEKFQDVNKAASSALNLAGISGAAFLVAAYTAPTHVAYNAKFVGRGASEIGAQFPSDRLFARLTTSRGLLLSAGAGLILLIPFSALIVGPIAKSTINMRMKLQAEQIAGTAAGVPSRGQDEFDKQLKKWGVATEVVAFLGLVATVSGTMQLVGVGL</sequence>
<dbReference type="OrthoDB" id="3187738at2759"/>
<proteinExistence type="predicted"/>
<accession>A0A074SAE8</accession>
<keyword evidence="1 2" id="KW-0812">Transmembrane</keyword>
<organism evidence="2 3">
    <name type="scientific">Rhizoctonia solani 123E</name>
    <dbReference type="NCBI Taxonomy" id="1423351"/>
    <lineage>
        <taxon>Eukaryota</taxon>
        <taxon>Fungi</taxon>
        <taxon>Dikarya</taxon>
        <taxon>Basidiomycota</taxon>
        <taxon>Agaricomycotina</taxon>
        <taxon>Agaricomycetes</taxon>
        <taxon>Cantharellales</taxon>
        <taxon>Ceratobasidiaceae</taxon>
        <taxon>Rhizoctonia</taxon>
    </lineage>
</organism>
<feature type="transmembrane region" description="Helical" evidence="1">
    <location>
        <begin position="12"/>
        <end position="32"/>
    </location>
</feature>
<evidence type="ECO:0000313" key="2">
    <source>
        <dbReference type="EMBL" id="KEP54585.1"/>
    </source>
</evidence>
<protein>
    <submittedName>
        <fullName evidence="2">Putative transmembrane protein</fullName>
    </submittedName>
</protein>
<name>A0A074SAE8_9AGAM</name>
<keyword evidence="1" id="KW-0472">Membrane</keyword>
<feature type="transmembrane region" description="Helical" evidence="1">
    <location>
        <begin position="182"/>
        <end position="203"/>
    </location>
</feature>
<feature type="transmembrane region" description="Helical" evidence="1">
    <location>
        <begin position="120"/>
        <end position="143"/>
    </location>
</feature>
<gene>
    <name evidence="2" type="ORF">V565_015100</name>
</gene>
<dbReference type="EMBL" id="AZST01000023">
    <property type="protein sequence ID" value="KEP54585.1"/>
    <property type="molecule type" value="Genomic_DNA"/>
</dbReference>
<dbReference type="AlphaFoldDB" id="A0A074SAE8"/>
<keyword evidence="1" id="KW-1133">Transmembrane helix</keyword>
<keyword evidence="3" id="KW-1185">Reference proteome</keyword>